<organism evidence="1 2">
    <name type="scientific">Tanacetum coccineum</name>
    <dbReference type="NCBI Taxonomy" id="301880"/>
    <lineage>
        <taxon>Eukaryota</taxon>
        <taxon>Viridiplantae</taxon>
        <taxon>Streptophyta</taxon>
        <taxon>Embryophyta</taxon>
        <taxon>Tracheophyta</taxon>
        <taxon>Spermatophyta</taxon>
        <taxon>Magnoliopsida</taxon>
        <taxon>eudicotyledons</taxon>
        <taxon>Gunneridae</taxon>
        <taxon>Pentapetalae</taxon>
        <taxon>asterids</taxon>
        <taxon>campanulids</taxon>
        <taxon>Asterales</taxon>
        <taxon>Asteraceae</taxon>
        <taxon>Asteroideae</taxon>
        <taxon>Anthemideae</taxon>
        <taxon>Anthemidinae</taxon>
        <taxon>Tanacetum</taxon>
    </lineage>
</organism>
<dbReference type="Proteomes" id="UP001151760">
    <property type="component" value="Unassembled WGS sequence"/>
</dbReference>
<comment type="caution">
    <text evidence="1">The sequence shown here is derived from an EMBL/GenBank/DDBJ whole genome shotgun (WGS) entry which is preliminary data.</text>
</comment>
<evidence type="ECO:0000313" key="2">
    <source>
        <dbReference type="Proteomes" id="UP001151760"/>
    </source>
</evidence>
<reference evidence="1" key="2">
    <citation type="submission" date="2022-01" db="EMBL/GenBank/DDBJ databases">
        <authorList>
            <person name="Yamashiro T."/>
            <person name="Shiraishi A."/>
            <person name="Satake H."/>
            <person name="Nakayama K."/>
        </authorList>
    </citation>
    <scope>NUCLEOTIDE SEQUENCE</scope>
</reference>
<reference evidence="1" key="1">
    <citation type="journal article" date="2022" name="Int. J. Mol. Sci.">
        <title>Draft Genome of Tanacetum Coccineum: Genomic Comparison of Closely Related Tanacetum-Family Plants.</title>
        <authorList>
            <person name="Yamashiro T."/>
            <person name="Shiraishi A."/>
            <person name="Nakayama K."/>
            <person name="Satake H."/>
        </authorList>
    </citation>
    <scope>NUCLEOTIDE SEQUENCE</scope>
</reference>
<keyword evidence="2" id="KW-1185">Reference proteome</keyword>
<dbReference type="EMBL" id="BQNB010019614">
    <property type="protein sequence ID" value="GJT87171.1"/>
    <property type="molecule type" value="Genomic_DNA"/>
</dbReference>
<protein>
    <submittedName>
        <fullName evidence="1">Uncharacterized protein</fullName>
    </submittedName>
</protein>
<name>A0ABQ5HH59_9ASTR</name>
<proteinExistence type="predicted"/>
<accession>A0ABQ5HH59</accession>
<evidence type="ECO:0000313" key="1">
    <source>
        <dbReference type="EMBL" id="GJT87171.1"/>
    </source>
</evidence>
<sequence length="164" mass="18589">MMADASAISICNLSQPYRQLRLILVRLGIPLLLNGNDDEYERSIIWLGYLFGSVRAGNICILAGQTLRFAAMADAFGFSTYNLSEPLRVVYQLPTKQVVFFDSAVIDLYLKLLSDRKLYQINGMLWDARSAIPDQQTAELIDLGKMPHRTLMQFRYGLDDCISQ</sequence>
<gene>
    <name evidence="1" type="ORF">Tco_1068888</name>
</gene>